<sequence length="68" mass="7208">MKPSSHRSHVFRCSLACRSGWEIAAKEGIGSEAHRNGEGGAGDLVELQRRVSRGSSSVVEAKGTKEVA</sequence>
<dbReference type="Proteomes" id="UP000287651">
    <property type="component" value="Unassembled WGS sequence"/>
</dbReference>
<evidence type="ECO:0000313" key="2">
    <source>
        <dbReference type="Proteomes" id="UP000287651"/>
    </source>
</evidence>
<evidence type="ECO:0000313" key="1">
    <source>
        <dbReference type="EMBL" id="RRT58441.1"/>
    </source>
</evidence>
<dbReference type="AlphaFoldDB" id="A0A426Z3B0"/>
<reference evidence="1 2" key="1">
    <citation type="journal article" date="2014" name="Agronomy (Basel)">
        <title>A Draft Genome Sequence for Ensete ventricosum, the Drought-Tolerant Tree Against Hunger.</title>
        <authorList>
            <person name="Harrison J."/>
            <person name="Moore K.A."/>
            <person name="Paszkiewicz K."/>
            <person name="Jones T."/>
            <person name="Grant M."/>
            <person name="Ambacheew D."/>
            <person name="Muzemil S."/>
            <person name="Studholme D.J."/>
        </authorList>
    </citation>
    <scope>NUCLEOTIDE SEQUENCE [LARGE SCALE GENOMIC DNA]</scope>
</reference>
<dbReference type="EMBL" id="AMZH03008686">
    <property type="protein sequence ID" value="RRT58441.1"/>
    <property type="molecule type" value="Genomic_DNA"/>
</dbReference>
<gene>
    <name evidence="1" type="ORF">B296_00042765</name>
</gene>
<accession>A0A426Z3B0</accession>
<name>A0A426Z3B0_ENSVE</name>
<proteinExistence type="predicted"/>
<organism evidence="1 2">
    <name type="scientific">Ensete ventricosum</name>
    <name type="common">Abyssinian banana</name>
    <name type="synonym">Musa ensete</name>
    <dbReference type="NCBI Taxonomy" id="4639"/>
    <lineage>
        <taxon>Eukaryota</taxon>
        <taxon>Viridiplantae</taxon>
        <taxon>Streptophyta</taxon>
        <taxon>Embryophyta</taxon>
        <taxon>Tracheophyta</taxon>
        <taxon>Spermatophyta</taxon>
        <taxon>Magnoliopsida</taxon>
        <taxon>Liliopsida</taxon>
        <taxon>Zingiberales</taxon>
        <taxon>Musaceae</taxon>
        <taxon>Ensete</taxon>
    </lineage>
</organism>
<comment type="caution">
    <text evidence="1">The sequence shown here is derived from an EMBL/GenBank/DDBJ whole genome shotgun (WGS) entry which is preliminary data.</text>
</comment>
<protein>
    <submittedName>
        <fullName evidence="1">Uncharacterized protein</fullName>
    </submittedName>
</protein>